<comment type="caution">
    <text evidence="1">The sequence shown here is derived from an EMBL/GenBank/DDBJ whole genome shotgun (WGS) entry which is preliminary data.</text>
</comment>
<name>A0A9N8JVR8_9PEZI</name>
<reference evidence="1" key="1">
    <citation type="submission" date="2020-06" db="EMBL/GenBank/DDBJ databases">
        <authorList>
            <person name="Onetto C."/>
        </authorList>
    </citation>
    <scope>NUCLEOTIDE SEQUENCE</scope>
</reference>
<protein>
    <submittedName>
        <fullName evidence="1">Uncharacterized protein</fullName>
    </submittedName>
</protein>
<accession>A0A9N8JVR8</accession>
<proteinExistence type="predicted"/>
<organism evidence="1 2">
    <name type="scientific">Aureobasidium vineae</name>
    <dbReference type="NCBI Taxonomy" id="2773715"/>
    <lineage>
        <taxon>Eukaryota</taxon>
        <taxon>Fungi</taxon>
        <taxon>Dikarya</taxon>
        <taxon>Ascomycota</taxon>
        <taxon>Pezizomycotina</taxon>
        <taxon>Dothideomycetes</taxon>
        <taxon>Dothideomycetidae</taxon>
        <taxon>Dothideales</taxon>
        <taxon>Saccotheciaceae</taxon>
        <taxon>Aureobasidium</taxon>
    </lineage>
</organism>
<dbReference type="EMBL" id="CAIJEN010000015">
    <property type="protein sequence ID" value="CAD0094805.1"/>
    <property type="molecule type" value="Genomic_DNA"/>
</dbReference>
<sequence>MAHADKQAGFEKLWDQMEMLAKSRDKTDKKRSRGIAEDLVDDYSELPRSYHIRAYMALASLLCARDSLREVAEYHAEIQTEARAELRAKILAELQAELRTIREAYKNKAMQDCIVVEGDEAVENTQVSSLTATTQLGPGSQEELIDLTLDDGSIFSNNNNTSYSELIDLTLDDDCVPSNNSGDESSVNFDSGVEEGTDILSTQFSSPPRSNVSLSMHPRTRVELIVFSVPLFVHPPIVLLIPTPTAIS</sequence>
<evidence type="ECO:0000313" key="2">
    <source>
        <dbReference type="Proteomes" id="UP000716446"/>
    </source>
</evidence>
<dbReference type="AlphaFoldDB" id="A0A9N8JVR8"/>
<dbReference type="Proteomes" id="UP000716446">
    <property type="component" value="Unassembled WGS sequence"/>
</dbReference>
<gene>
    <name evidence="1" type="ORF">AWRI4619_LOCUS8491</name>
</gene>
<evidence type="ECO:0000313" key="1">
    <source>
        <dbReference type="EMBL" id="CAD0094805.1"/>
    </source>
</evidence>
<keyword evidence="2" id="KW-1185">Reference proteome</keyword>